<dbReference type="Proteomes" id="UP000008311">
    <property type="component" value="Unassembled WGS sequence"/>
</dbReference>
<feature type="compositionally biased region" description="Basic residues" evidence="1">
    <location>
        <begin position="1"/>
        <end position="12"/>
    </location>
</feature>
<evidence type="ECO:0000313" key="4">
    <source>
        <dbReference type="EMBL" id="EEF27706.1"/>
    </source>
</evidence>
<feature type="region of interest" description="Disordered" evidence="1">
    <location>
        <begin position="1"/>
        <end position="27"/>
    </location>
</feature>
<sequence length="143" mass="16484">MRQFVARHRRPRQYPGATPRRSRPDNAGRFLLPRKIIPNGRVMNAFFNNMSLGRRLKLGFLLIALILITLLTVAYLNFSKLNEASRWNDHTYQVLEATSQVQRSILDMETGERGYALSGMPDSLEPYRRGVENVATFLRQPAH</sequence>
<name>B9T8V3_RICCO</name>
<reference evidence="5" key="1">
    <citation type="journal article" date="2010" name="Nat. Biotechnol.">
        <title>Draft genome sequence of the oilseed species Ricinus communis.</title>
        <authorList>
            <person name="Chan A.P."/>
            <person name="Crabtree J."/>
            <person name="Zhao Q."/>
            <person name="Lorenzi H."/>
            <person name="Orvis J."/>
            <person name="Puiu D."/>
            <person name="Melake-Berhan A."/>
            <person name="Jones K.M."/>
            <person name="Redman J."/>
            <person name="Chen G."/>
            <person name="Cahoon E.B."/>
            <person name="Gedil M."/>
            <person name="Stanke M."/>
            <person name="Haas B.J."/>
            <person name="Wortman J.R."/>
            <person name="Fraser-Liggett C.M."/>
            <person name="Ravel J."/>
            <person name="Rabinowicz P.D."/>
        </authorList>
    </citation>
    <scope>NUCLEOTIDE SEQUENCE [LARGE SCALE GENOMIC DNA]</scope>
    <source>
        <strain evidence="5">cv. Hale</strain>
    </source>
</reference>
<keyword evidence="2" id="KW-0812">Transmembrane</keyword>
<evidence type="ECO:0000259" key="3">
    <source>
        <dbReference type="Pfam" id="PF05227"/>
    </source>
</evidence>
<dbReference type="InParanoid" id="B9T8V3"/>
<dbReference type="InterPro" id="IPR007891">
    <property type="entry name" value="CHASE3"/>
</dbReference>
<keyword evidence="5" id="KW-1185">Reference proteome</keyword>
<evidence type="ECO:0000313" key="5">
    <source>
        <dbReference type="Proteomes" id="UP000008311"/>
    </source>
</evidence>
<feature type="transmembrane region" description="Helical" evidence="2">
    <location>
        <begin position="58"/>
        <end position="78"/>
    </location>
</feature>
<evidence type="ECO:0000256" key="1">
    <source>
        <dbReference type="SAM" id="MobiDB-lite"/>
    </source>
</evidence>
<accession>B9T8V3</accession>
<dbReference type="Pfam" id="PF05227">
    <property type="entry name" value="CHASE3"/>
    <property type="match status" value="1"/>
</dbReference>
<dbReference type="AlphaFoldDB" id="B9T8V3"/>
<protein>
    <recommendedName>
        <fullName evidence="3">CHASE3 domain-containing protein</fullName>
    </recommendedName>
</protein>
<gene>
    <name evidence="4" type="ORF">RCOM_0136330</name>
</gene>
<dbReference type="EMBL" id="EQ975207">
    <property type="protein sequence ID" value="EEF27706.1"/>
    <property type="molecule type" value="Genomic_DNA"/>
</dbReference>
<feature type="domain" description="CHASE3" evidence="3">
    <location>
        <begin position="84"/>
        <end position="136"/>
    </location>
</feature>
<proteinExistence type="predicted"/>
<keyword evidence="2" id="KW-1133">Transmembrane helix</keyword>
<evidence type="ECO:0000256" key="2">
    <source>
        <dbReference type="SAM" id="Phobius"/>
    </source>
</evidence>
<organism evidence="4 5">
    <name type="scientific">Ricinus communis</name>
    <name type="common">Castor bean</name>
    <dbReference type="NCBI Taxonomy" id="3988"/>
    <lineage>
        <taxon>Eukaryota</taxon>
        <taxon>Viridiplantae</taxon>
        <taxon>Streptophyta</taxon>
        <taxon>Embryophyta</taxon>
        <taxon>Tracheophyta</taxon>
        <taxon>Spermatophyta</taxon>
        <taxon>Magnoliopsida</taxon>
        <taxon>eudicotyledons</taxon>
        <taxon>Gunneridae</taxon>
        <taxon>Pentapetalae</taxon>
        <taxon>rosids</taxon>
        <taxon>fabids</taxon>
        <taxon>Malpighiales</taxon>
        <taxon>Euphorbiaceae</taxon>
        <taxon>Acalyphoideae</taxon>
        <taxon>Acalypheae</taxon>
        <taxon>Ricinus</taxon>
    </lineage>
</organism>
<keyword evidence="2" id="KW-0472">Membrane</keyword>